<proteinExistence type="predicted"/>
<keyword evidence="3" id="KW-1185">Reference proteome</keyword>
<evidence type="ECO:0000313" key="3">
    <source>
        <dbReference type="Proteomes" id="UP001419268"/>
    </source>
</evidence>
<protein>
    <recommendedName>
        <fullName evidence="4">DUF4283 domain-containing protein</fullName>
    </recommendedName>
</protein>
<feature type="compositionally biased region" description="Basic and acidic residues" evidence="1">
    <location>
        <begin position="106"/>
        <end position="118"/>
    </location>
</feature>
<name>A0AAP0HQT8_9MAGN</name>
<dbReference type="Proteomes" id="UP001419268">
    <property type="component" value="Unassembled WGS sequence"/>
</dbReference>
<evidence type="ECO:0000313" key="2">
    <source>
        <dbReference type="EMBL" id="KAK9095354.1"/>
    </source>
</evidence>
<comment type="caution">
    <text evidence="2">The sequence shown here is derived from an EMBL/GenBank/DDBJ whole genome shotgun (WGS) entry which is preliminary data.</text>
</comment>
<sequence>MGEGGEKLGGYRHAHGRQASAAFAGAPNVDQPLELEETFIPWCASTMESFMRDPGREEKRPRRERSITMVLQVIDNARGRAMEMNKLYSGGRANVDRRPNPPTLQPDKERNARTEGGEGRRDIVHRVANEVIESRRQSPRGAKAVPIEISHVQLLETPQVEEVEKALPHGGVEMRKSSPVGLDRAILVCSSVEERDRIHKEGCERGHDLIYRVHLWNPDFHWMEQQWGGVDCLISIEVLLLNIWNIFAYRMLGDMLRGLMEVAPETLSRKNLTTTMLKVKGDVSKFFLKESLYRVGAGLQLFNPPDKGNGRMHYSTEKTNEGVNEATHPCNISLGGAYFALPLGNAINEEQGEEHQEAEIDQSEDRNVVDQTAFLNIPSAANLRMEALMVTTK</sequence>
<organism evidence="2 3">
    <name type="scientific">Stephania cephalantha</name>
    <dbReference type="NCBI Taxonomy" id="152367"/>
    <lineage>
        <taxon>Eukaryota</taxon>
        <taxon>Viridiplantae</taxon>
        <taxon>Streptophyta</taxon>
        <taxon>Embryophyta</taxon>
        <taxon>Tracheophyta</taxon>
        <taxon>Spermatophyta</taxon>
        <taxon>Magnoliopsida</taxon>
        <taxon>Ranunculales</taxon>
        <taxon>Menispermaceae</taxon>
        <taxon>Menispermoideae</taxon>
        <taxon>Cissampelideae</taxon>
        <taxon>Stephania</taxon>
    </lineage>
</organism>
<dbReference type="EMBL" id="JBBNAG010000011">
    <property type="protein sequence ID" value="KAK9095354.1"/>
    <property type="molecule type" value="Genomic_DNA"/>
</dbReference>
<gene>
    <name evidence="2" type="ORF">Scep_026823</name>
</gene>
<evidence type="ECO:0000256" key="1">
    <source>
        <dbReference type="SAM" id="MobiDB-lite"/>
    </source>
</evidence>
<dbReference type="AlphaFoldDB" id="A0AAP0HQT8"/>
<accession>A0AAP0HQT8</accession>
<feature type="region of interest" description="Disordered" evidence="1">
    <location>
        <begin position="89"/>
        <end position="118"/>
    </location>
</feature>
<reference evidence="2 3" key="1">
    <citation type="submission" date="2024-01" db="EMBL/GenBank/DDBJ databases">
        <title>Genome assemblies of Stephania.</title>
        <authorList>
            <person name="Yang L."/>
        </authorList>
    </citation>
    <scope>NUCLEOTIDE SEQUENCE [LARGE SCALE GENOMIC DNA]</scope>
    <source>
        <strain evidence="2">JXDWG</strain>
        <tissue evidence="2">Leaf</tissue>
    </source>
</reference>
<evidence type="ECO:0008006" key="4">
    <source>
        <dbReference type="Google" id="ProtNLM"/>
    </source>
</evidence>